<dbReference type="PANTHER" id="PTHR11691:SF73">
    <property type="entry name" value="INTERFERON BETA"/>
    <property type="match status" value="1"/>
</dbReference>
<comment type="subcellular location">
    <subcellularLocation>
        <location evidence="2">Secreted</location>
    </subcellularLocation>
</comment>
<evidence type="ECO:0000256" key="7">
    <source>
        <dbReference type="ARBA" id="ARBA00023118"/>
    </source>
</evidence>
<dbReference type="Proteomes" id="UP000694382">
    <property type="component" value="Chromosome Z"/>
</dbReference>
<dbReference type="PROSITE" id="PS00252">
    <property type="entry name" value="INTERFERON_A_B_D"/>
    <property type="match status" value="1"/>
</dbReference>
<evidence type="ECO:0000256" key="5">
    <source>
        <dbReference type="ARBA" id="ARBA00022525"/>
    </source>
</evidence>
<dbReference type="Ensembl" id="ENSCPVT00000026751.1">
    <property type="protein sequence ID" value="ENSCPVP00000024247.1"/>
    <property type="gene ID" value="ENSCPVG00000017582.1"/>
</dbReference>
<accession>A0A8U8BP74</accession>
<protein>
    <submittedName>
        <fullName evidence="12">Uncharacterized protein</fullName>
    </submittedName>
</protein>
<evidence type="ECO:0000313" key="12">
    <source>
        <dbReference type="Ensembl" id="ENSCPVP00000024247.1"/>
    </source>
</evidence>
<organism evidence="12 13">
    <name type="scientific">Geospiza parvula</name>
    <name type="common">Small tree-finch</name>
    <name type="synonym">Camarhynchus parvulus</name>
    <dbReference type="NCBI Taxonomy" id="87175"/>
    <lineage>
        <taxon>Eukaryota</taxon>
        <taxon>Metazoa</taxon>
        <taxon>Chordata</taxon>
        <taxon>Craniata</taxon>
        <taxon>Vertebrata</taxon>
        <taxon>Euteleostomi</taxon>
        <taxon>Archelosauria</taxon>
        <taxon>Archosauria</taxon>
        <taxon>Dinosauria</taxon>
        <taxon>Saurischia</taxon>
        <taxon>Theropoda</taxon>
        <taxon>Coelurosauria</taxon>
        <taxon>Aves</taxon>
        <taxon>Neognathae</taxon>
        <taxon>Neoaves</taxon>
        <taxon>Telluraves</taxon>
        <taxon>Australaves</taxon>
        <taxon>Passeriformes</taxon>
        <taxon>Thraupidae</taxon>
        <taxon>Camarhynchus</taxon>
    </lineage>
</organism>
<sequence length="301" mass="33294">MAAPTATPPRLPHAAPALLLLLTALASSLACQHLWTHEDTFPGDALRLLQDVAVGHTQPCHLQEPPFFPATLLHNNLQPHQAAATALRILQHLFHTLSSNSTRQHWPSQARNHLLNKLQHHIHHLEQCLPDNATPFKGPRNPLLAINKYFRDIHLFLHAHNHSACAWDHVRLEARASLQHLHNLTRTMPLQPLSAPGESHLHPTPTPSPAPKSPPPSSQWHLPKQHPAAAPLQKHCRPLADTVQAQKHLQAAEEHRCTSSALATPGSIHPIHASLSHRQSCRAGGTLSNTLHKTRHTRPLS</sequence>
<keyword evidence="8" id="KW-1015">Disulfide bond</keyword>
<dbReference type="InterPro" id="IPR000471">
    <property type="entry name" value="Interferon_alpha/beta/delta"/>
</dbReference>
<evidence type="ECO:0000256" key="6">
    <source>
        <dbReference type="ARBA" id="ARBA00022729"/>
    </source>
</evidence>
<comment type="similarity">
    <text evidence="3 9">Belongs to the alpha/beta interferon family.</text>
</comment>
<dbReference type="GO" id="GO:0005125">
    <property type="term" value="F:cytokine activity"/>
    <property type="evidence" value="ECO:0007669"/>
    <property type="project" value="UniProtKB-KW"/>
</dbReference>
<dbReference type="GO" id="GO:0005615">
    <property type="term" value="C:extracellular space"/>
    <property type="evidence" value="ECO:0007669"/>
    <property type="project" value="UniProtKB-KW"/>
</dbReference>
<evidence type="ECO:0000256" key="1">
    <source>
        <dbReference type="ARBA" id="ARBA00002718"/>
    </source>
</evidence>
<keyword evidence="5" id="KW-0964">Secreted</keyword>
<evidence type="ECO:0000256" key="4">
    <source>
        <dbReference type="ARBA" id="ARBA00022514"/>
    </source>
</evidence>
<evidence type="ECO:0000256" key="3">
    <source>
        <dbReference type="ARBA" id="ARBA00011033"/>
    </source>
</evidence>
<dbReference type="Gene3D" id="1.20.1250.10">
    <property type="match status" value="1"/>
</dbReference>
<dbReference type="PANTHER" id="PTHR11691">
    <property type="entry name" value="TYPE I INTERFERON"/>
    <property type="match status" value="1"/>
</dbReference>
<name>A0A8U8BP74_GEOPR</name>
<dbReference type="GO" id="GO:0051607">
    <property type="term" value="P:defense response to virus"/>
    <property type="evidence" value="ECO:0007669"/>
    <property type="project" value="UniProtKB-KW"/>
</dbReference>
<comment type="function">
    <text evidence="1">Has antiviral activities.</text>
</comment>
<evidence type="ECO:0000256" key="11">
    <source>
        <dbReference type="SAM" id="SignalP"/>
    </source>
</evidence>
<feature type="chain" id="PRO_5043479052" evidence="11">
    <location>
        <begin position="31"/>
        <end position="301"/>
    </location>
</feature>
<evidence type="ECO:0000313" key="13">
    <source>
        <dbReference type="Proteomes" id="UP000694382"/>
    </source>
</evidence>
<evidence type="ECO:0000256" key="10">
    <source>
        <dbReference type="SAM" id="MobiDB-lite"/>
    </source>
</evidence>
<feature type="region of interest" description="Disordered" evidence="10">
    <location>
        <begin position="189"/>
        <end position="231"/>
    </location>
</feature>
<keyword evidence="7 9" id="KW-0051">Antiviral defense</keyword>
<reference evidence="12" key="1">
    <citation type="submission" date="2020-02" db="EMBL/GenBank/DDBJ databases">
        <authorList>
            <person name="Enbody D E."/>
            <person name="Pettersson E M."/>
        </authorList>
    </citation>
    <scope>NUCLEOTIDE SEQUENCE [LARGE SCALE GENOMIC DNA]</scope>
</reference>
<evidence type="ECO:0000256" key="9">
    <source>
        <dbReference type="RuleBase" id="RU000436"/>
    </source>
</evidence>
<feature type="compositionally biased region" description="Pro residues" evidence="10">
    <location>
        <begin position="204"/>
        <end position="217"/>
    </location>
</feature>
<dbReference type="SUPFAM" id="SSF47266">
    <property type="entry name" value="4-helical cytokines"/>
    <property type="match status" value="1"/>
</dbReference>
<keyword evidence="6 11" id="KW-0732">Signal</keyword>
<dbReference type="GO" id="GO:0006955">
    <property type="term" value="P:immune response"/>
    <property type="evidence" value="ECO:0007669"/>
    <property type="project" value="UniProtKB-ARBA"/>
</dbReference>
<dbReference type="Pfam" id="PF00143">
    <property type="entry name" value="Interferon"/>
    <property type="match status" value="1"/>
</dbReference>
<dbReference type="InterPro" id="IPR009079">
    <property type="entry name" value="4_helix_cytokine-like_core"/>
</dbReference>
<proteinExistence type="inferred from homology"/>
<keyword evidence="4 9" id="KW-0202">Cytokine</keyword>
<evidence type="ECO:0000256" key="8">
    <source>
        <dbReference type="ARBA" id="ARBA00023157"/>
    </source>
</evidence>
<dbReference type="AlphaFoldDB" id="A0A8U8BP74"/>
<reference evidence="12" key="3">
    <citation type="submission" date="2025-09" db="UniProtKB">
        <authorList>
            <consortium name="Ensembl"/>
        </authorList>
    </citation>
    <scope>IDENTIFICATION</scope>
</reference>
<reference evidence="12" key="2">
    <citation type="submission" date="2025-08" db="UniProtKB">
        <authorList>
            <consortium name="Ensembl"/>
        </authorList>
    </citation>
    <scope>IDENTIFICATION</scope>
</reference>
<dbReference type="GO" id="GO:0005126">
    <property type="term" value="F:cytokine receptor binding"/>
    <property type="evidence" value="ECO:0007669"/>
    <property type="project" value="InterPro"/>
</dbReference>
<feature type="signal peptide" evidence="11">
    <location>
        <begin position="1"/>
        <end position="30"/>
    </location>
</feature>
<dbReference type="SMART" id="SM00076">
    <property type="entry name" value="IFabd"/>
    <property type="match status" value="1"/>
</dbReference>
<evidence type="ECO:0000256" key="2">
    <source>
        <dbReference type="ARBA" id="ARBA00004613"/>
    </source>
</evidence>
<keyword evidence="13" id="KW-1185">Reference proteome</keyword>